<dbReference type="STRING" id="52694.ACWI_09990"/>
<comment type="caution">
    <text evidence="1">The sequence shown here is derived from an EMBL/GenBank/DDBJ whole genome shotgun (WGS) entry which is preliminary data.</text>
</comment>
<dbReference type="Proteomes" id="UP000176244">
    <property type="component" value="Unassembled WGS sequence"/>
</dbReference>
<protein>
    <submittedName>
        <fullName evidence="1">Uncharacterized protein</fullName>
    </submittedName>
</protein>
<organism evidence="1 2">
    <name type="scientific">Acetobacterium wieringae</name>
    <dbReference type="NCBI Taxonomy" id="52694"/>
    <lineage>
        <taxon>Bacteria</taxon>
        <taxon>Bacillati</taxon>
        <taxon>Bacillota</taxon>
        <taxon>Clostridia</taxon>
        <taxon>Eubacteriales</taxon>
        <taxon>Eubacteriaceae</taxon>
        <taxon>Acetobacterium</taxon>
    </lineage>
</organism>
<dbReference type="AlphaFoldDB" id="A0A1F2PJH3"/>
<dbReference type="EMBL" id="LKEU01000020">
    <property type="protein sequence ID" value="OFV71499.1"/>
    <property type="molecule type" value="Genomic_DNA"/>
</dbReference>
<reference evidence="1 2" key="1">
    <citation type="submission" date="2015-09" db="EMBL/GenBank/DDBJ databases">
        <title>Genome sequence of Acetobacterium wieringae DSM 1911.</title>
        <authorList>
            <person name="Poehlein A."/>
            <person name="Bengelsdorf F.R."/>
            <person name="Schiel-Bengelsdorf B."/>
            <person name="Duerre P."/>
            <person name="Daniel R."/>
        </authorList>
    </citation>
    <scope>NUCLEOTIDE SEQUENCE [LARGE SCALE GENOMIC DNA]</scope>
    <source>
        <strain evidence="1 2">DSM 1911</strain>
    </source>
</reference>
<gene>
    <name evidence="1" type="ORF">ACWI_09990</name>
</gene>
<accession>A0A1F2PJH3</accession>
<sequence length="186" mass="20847">MMGLAKLYKKKDSGMSVPMVAALLLILLMLFCAMYEYLRVVSIVMQLDQAVEQSVQGVAIENWDEIYQGVREGYAGTYTKAELTDDWEEVMNKEQILAQMKKMIDFKVEGNTWVKEDDAGNVLFSLKPKDTTVKITNTQLAAAEGDALTVETTNTITVPWRFLGAMFNAPPIVVERVTVSGYTPKF</sequence>
<evidence type="ECO:0000313" key="1">
    <source>
        <dbReference type="EMBL" id="OFV71499.1"/>
    </source>
</evidence>
<dbReference type="RefSeq" id="WP_070370341.1">
    <property type="nucleotide sequence ID" value="NZ_LKEU01000020.1"/>
</dbReference>
<dbReference type="OrthoDB" id="9799526at2"/>
<evidence type="ECO:0000313" key="2">
    <source>
        <dbReference type="Proteomes" id="UP000176244"/>
    </source>
</evidence>
<proteinExistence type="predicted"/>
<name>A0A1F2PJH3_9FIRM</name>